<keyword evidence="2" id="KW-1185">Reference proteome</keyword>
<reference evidence="1 2" key="2">
    <citation type="submission" date="2024-02" db="EMBL/GenBank/DDBJ databases">
        <title>The Genome Sequence of Enterococcus sp. DIV0159.</title>
        <authorList>
            <person name="Earl A."/>
            <person name="Manson A."/>
            <person name="Gilmore M."/>
            <person name="Sanders J."/>
            <person name="Shea T."/>
            <person name="Howe W."/>
            <person name="Livny J."/>
            <person name="Cuomo C."/>
            <person name="Neafsey D."/>
            <person name="Birren B."/>
        </authorList>
    </citation>
    <scope>NUCLEOTIDE SEQUENCE [LARGE SCALE GENOMIC DNA]</scope>
    <source>
        <strain evidence="1 2">665A</strain>
    </source>
</reference>
<protein>
    <recommendedName>
        <fullName evidence="3">Transcriptional regulator</fullName>
    </recommendedName>
</protein>
<gene>
    <name evidence="1" type="ORF">JZO67_002700</name>
</gene>
<dbReference type="EMBL" id="JAFREL020000002">
    <property type="protein sequence ID" value="MEO1770747.1"/>
    <property type="molecule type" value="Genomic_DNA"/>
</dbReference>
<proteinExistence type="predicted"/>
<organism evidence="1 2">
    <name type="scientific">Candidatus Enterococcus ferrettii</name>
    <dbReference type="NCBI Taxonomy" id="2815324"/>
    <lineage>
        <taxon>Bacteria</taxon>
        <taxon>Bacillati</taxon>
        <taxon>Bacillota</taxon>
        <taxon>Bacilli</taxon>
        <taxon>Lactobacillales</taxon>
        <taxon>Enterococcaceae</taxon>
        <taxon>Enterococcus</taxon>
    </lineage>
</organism>
<dbReference type="RefSeq" id="WP_207703697.1">
    <property type="nucleotide sequence ID" value="NZ_JAFREL020000002.1"/>
</dbReference>
<dbReference type="Proteomes" id="UP000664357">
    <property type="component" value="Unassembled WGS sequence"/>
</dbReference>
<accession>A0ABV0EQ40</accession>
<reference evidence="1 2" key="1">
    <citation type="submission" date="2021-03" db="EMBL/GenBank/DDBJ databases">
        <authorList>
            <person name="Gilmore M.S."/>
            <person name="Schwartzman J."/>
            <person name="Van Tyne D."/>
            <person name="Martin M."/>
            <person name="Earl A.M."/>
            <person name="Manson A.L."/>
            <person name="Straub T."/>
            <person name="Salamzade R."/>
            <person name="Saavedra J."/>
            <person name="Lebreton F."/>
            <person name="Prichula J."/>
            <person name="Schaufler K."/>
            <person name="Gaca A."/>
            <person name="Sgardioli B."/>
            <person name="Wagenaar J."/>
            <person name="Strong T."/>
        </authorList>
    </citation>
    <scope>NUCLEOTIDE SEQUENCE [LARGE SCALE GENOMIC DNA]</scope>
    <source>
        <strain evidence="1 2">665A</strain>
    </source>
</reference>
<name>A0ABV0EQ40_9ENTE</name>
<evidence type="ECO:0008006" key="3">
    <source>
        <dbReference type="Google" id="ProtNLM"/>
    </source>
</evidence>
<evidence type="ECO:0000313" key="2">
    <source>
        <dbReference type="Proteomes" id="UP000664357"/>
    </source>
</evidence>
<sequence>MLKNIKDEIDKGMPVITYIKKKYGFNSIEEFEAYIKLLEEKSNKYDDLKKETAK</sequence>
<comment type="caution">
    <text evidence="1">The sequence shown here is derived from an EMBL/GenBank/DDBJ whole genome shotgun (WGS) entry which is preliminary data.</text>
</comment>
<evidence type="ECO:0000313" key="1">
    <source>
        <dbReference type="EMBL" id="MEO1770747.1"/>
    </source>
</evidence>